<feature type="non-terminal residue" evidence="1">
    <location>
        <position position="1"/>
    </location>
</feature>
<dbReference type="AlphaFoldDB" id="A0A699UMQ2"/>
<protein>
    <submittedName>
        <fullName evidence="1">Uncharacterized protein</fullName>
    </submittedName>
</protein>
<name>A0A699UMQ2_TANCI</name>
<feature type="non-terminal residue" evidence="1">
    <location>
        <position position="188"/>
    </location>
</feature>
<organism evidence="1">
    <name type="scientific">Tanacetum cinerariifolium</name>
    <name type="common">Dalmatian daisy</name>
    <name type="synonym">Chrysanthemum cinerariifolium</name>
    <dbReference type="NCBI Taxonomy" id="118510"/>
    <lineage>
        <taxon>Eukaryota</taxon>
        <taxon>Viridiplantae</taxon>
        <taxon>Streptophyta</taxon>
        <taxon>Embryophyta</taxon>
        <taxon>Tracheophyta</taxon>
        <taxon>Spermatophyta</taxon>
        <taxon>Magnoliopsida</taxon>
        <taxon>eudicotyledons</taxon>
        <taxon>Gunneridae</taxon>
        <taxon>Pentapetalae</taxon>
        <taxon>asterids</taxon>
        <taxon>campanulids</taxon>
        <taxon>Asterales</taxon>
        <taxon>Asteraceae</taxon>
        <taxon>Asteroideae</taxon>
        <taxon>Anthemideae</taxon>
        <taxon>Anthemidinae</taxon>
        <taxon>Tanacetum</taxon>
    </lineage>
</organism>
<gene>
    <name evidence="1" type="ORF">Tci_895746</name>
</gene>
<sequence length="188" mass="21737">PKQLEGLHELRLLCTNGKLVVAKECYLADAYEPALKLQDRNKLGEFVSPEYKQANDLASEWKSFFMKIGVNENISLVYVTGQKDVTKSVATEYFDVVGQEAQRGHRHPHLVGADNRVRFDKITYCQFAVDYQFSKLFWEQAFAHVNIADVKAHASMPWGYYGSYEHVTNYFHWFLDNQPVFPTSQRTC</sequence>
<comment type="caution">
    <text evidence="1">The sequence shown here is derived from an EMBL/GenBank/DDBJ whole genome shotgun (WGS) entry which is preliminary data.</text>
</comment>
<dbReference type="EMBL" id="BKCJ011347424">
    <property type="protein sequence ID" value="GFD23777.1"/>
    <property type="molecule type" value="Genomic_DNA"/>
</dbReference>
<reference evidence="1" key="1">
    <citation type="journal article" date="2019" name="Sci. Rep.">
        <title>Draft genome of Tanacetum cinerariifolium, the natural source of mosquito coil.</title>
        <authorList>
            <person name="Yamashiro T."/>
            <person name="Shiraishi A."/>
            <person name="Satake H."/>
            <person name="Nakayama K."/>
        </authorList>
    </citation>
    <scope>NUCLEOTIDE SEQUENCE</scope>
</reference>
<evidence type="ECO:0000313" key="1">
    <source>
        <dbReference type="EMBL" id="GFD23777.1"/>
    </source>
</evidence>
<proteinExistence type="predicted"/>
<accession>A0A699UMQ2</accession>